<feature type="chain" id="PRO_5046047409" evidence="1">
    <location>
        <begin position="24"/>
        <end position="102"/>
    </location>
</feature>
<keyword evidence="3" id="KW-1185">Reference proteome</keyword>
<reference evidence="3" key="1">
    <citation type="journal article" date="2019" name="Int. J. Syst. Evol. Microbiol.">
        <title>The Global Catalogue of Microorganisms (GCM) 10K type strain sequencing project: providing services to taxonomists for standard genome sequencing and annotation.</title>
        <authorList>
            <consortium name="The Broad Institute Genomics Platform"/>
            <consortium name="The Broad Institute Genome Sequencing Center for Infectious Disease"/>
            <person name="Wu L."/>
            <person name="Ma J."/>
        </authorList>
    </citation>
    <scope>NUCLEOTIDE SEQUENCE [LARGE SCALE GENOMIC DNA]</scope>
    <source>
        <strain evidence="3">JCM 3369</strain>
    </source>
</reference>
<evidence type="ECO:0000313" key="2">
    <source>
        <dbReference type="EMBL" id="MFD1694548.1"/>
    </source>
</evidence>
<evidence type="ECO:0000313" key="3">
    <source>
        <dbReference type="Proteomes" id="UP001597327"/>
    </source>
</evidence>
<proteinExistence type="predicted"/>
<sequence length="102" mass="11152">MTSSRKYFAVHAFAAFSTGMTLAVGLNTETAVSVMQRFVADSREVGEDFRKSGEWIRRFDPGHLFKEGEETAWAVLALPTLPLSAVAAGLEEALLLMRRSGS</sequence>
<dbReference type="EMBL" id="JBHUFA010000001">
    <property type="protein sequence ID" value="MFD1694548.1"/>
    <property type="molecule type" value="Genomic_DNA"/>
</dbReference>
<organism evidence="2 3">
    <name type="scientific">Roseibium aestuarii</name>
    <dbReference type="NCBI Taxonomy" id="2600299"/>
    <lineage>
        <taxon>Bacteria</taxon>
        <taxon>Pseudomonadati</taxon>
        <taxon>Pseudomonadota</taxon>
        <taxon>Alphaproteobacteria</taxon>
        <taxon>Hyphomicrobiales</taxon>
        <taxon>Stappiaceae</taxon>
        <taxon>Roseibium</taxon>
    </lineage>
</organism>
<dbReference type="RefSeq" id="WP_149891612.1">
    <property type="nucleotide sequence ID" value="NZ_JBHUFA010000001.1"/>
</dbReference>
<accession>A0ABW4JTW5</accession>
<comment type="caution">
    <text evidence="2">The sequence shown here is derived from an EMBL/GenBank/DDBJ whole genome shotgun (WGS) entry which is preliminary data.</text>
</comment>
<dbReference type="Proteomes" id="UP001597327">
    <property type="component" value="Unassembled WGS sequence"/>
</dbReference>
<gene>
    <name evidence="2" type="ORF">ACFSC7_03400</name>
</gene>
<protein>
    <submittedName>
        <fullName evidence="2">Uncharacterized protein</fullName>
    </submittedName>
</protein>
<evidence type="ECO:0000256" key="1">
    <source>
        <dbReference type="SAM" id="SignalP"/>
    </source>
</evidence>
<name>A0ABW4JTW5_9HYPH</name>
<keyword evidence="1" id="KW-0732">Signal</keyword>
<feature type="signal peptide" evidence="1">
    <location>
        <begin position="1"/>
        <end position="23"/>
    </location>
</feature>